<evidence type="ECO:0000313" key="1">
    <source>
        <dbReference type="EMBL" id="KAJ1211386.1"/>
    </source>
</evidence>
<organism evidence="1 2">
    <name type="scientific">Pleurodeles waltl</name>
    <name type="common">Iberian ribbed newt</name>
    <dbReference type="NCBI Taxonomy" id="8319"/>
    <lineage>
        <taxon>Eukaryota</taxon>
        <taxon>Metazoa</taxon>
        <taxon>Chordata</taxon>
        <taxon>Craniata</taxon>
        <taxon>Vertebrata</taxon>
        <taxon>Euteleostomi</taxon>
        <taxon>Amphibia</taxon>
        <taxon>Batrachia</taxon>
        <taxon>Caudata</taxon>
        <taxon>Salamandroidea</taxon>
        <taxon>Salamandridae</taxon>
        <taxon>Pleurodelinae</taxon>
        <taxon>Pleurodeles</taxon>
    </lineage>
</organism>
<comment type="caution">
    <text evidence="1">The sequence shown here is derived from an EMBL/GenBank/DDBJ whole genome shotgun (WGS) entry which is preliminary data.</text>
</comment>
<gene>
    <name evidence="1" type="ORF">NDU88_006746</name>
</gene>
<name>A0AAV7WEG5_PLEWA</name>
<proteinExistence type="predicted"/>
<protein>
    <submittedName>
        <fullName evidence="1">Uncharacterized protein</fullName>
    </submittedName>
</protein>
<dbReference type="AlphaFoldDB" id="A0AAV7WEG5"/>
<feature type="non-terminal residue" evidence="1">
    <location>
        <position position="1"/>
    </location>
</feature>
<accession>A0AAV7WEG5</accession>
<keyword evidence="2" id="KW-1185">Reference proteome</keyword>
<dbReference type="Proteomes" id="UP001066276">
    <property type="component" value="Chromosome 1_2"/>
</dbReference>
<feature type="non-terminal residue" evidence="1">
    <location>
        <position position="54"/>
    </location>
</feature>
<reference evidence="1" key="1">
    <citation type="journal article" date="2022" name="bioRxiv">
        <title>Sequencing and chromosome-scale assembly of the giantPleurodeles waltlgenome.</title>
        <authorList>
            <person name="Brown T."/>
            <person name="Elewa A."/>
            <person name="Iarovenko S."/>
            <person name="Subramanian E."/>
            <person name="Araus A.J."/>
            <person name="Petzold A."/>
            <person name="Susuki M."/>
            <person name="Suzuki K.-i.T."/>
            <person name="Hayashi T."/>
            <person name="Toyoda A."/>
            <person name="Oliveira C."/>
            <person name="Osipova E."/>
            <person name="Leigh N.D."/>
            <person name="Simon A."/>
            <person name="Yun M.H."/>
        </authorList>
    </citation>
    <scope>NUCLEOTIDE SEQUENCE</scope>
    <source>
        <strain evidence="1">20211129_DDA</strain>
        <tissue evidence="1">Liver</tissue>
    </source>
</reference>
<evidence type="ECO:0000313" key="2">
    <source>
        <dbReference type="Proteomes" id="UP001066276"/>
    </source>
</evidence>
<sequence>FRTTVVSRGFMTSSGPPIRIGELVRNLLDALKFPKQVTVVKCTSHHSGGDHVTL</sequence>
<dbReference type="EMBL" id="JANPWB010000002">
    <property type="protein sequence ID" value="KAJ1211386.1"/>
    <property type="molecule type" value="Genomic_DNA"/>
</dbReference>